<gene>
    <name evidence="3" type="ORF">A2738_00300</name>
</gene>
<evidence type="ECO:0000256" key="1">
    <source>
        <dbReference type="SAM" id="Coils"/>
    </source>
</evidence>
<feature type="coiled-coil region" evidence="1">
    <location>
        <begin position="33"/>
        <end position="72"/>
    </location>
</feature>
<sequence length="82" mass="9674">MSSKENPFNLTEAEMEESRKIANSPEMKAMMDRAREQDILEEAERSRKFEEAKKLLKEVETLERRIIEIDTKLAELGHPRIK</sequence>
<organism evidence="3 4">
    <name type="scientific">Candidatus Nomurabacteria bacterium RIFCSPHIGHO2_01_FULL_42_15</name>
    <dbReference type="NCBI Taxonomy" id="1801742"/>
    <lineage>
        <taxon>Bacteria</taxon>
        <taxon>Candidatus Nomuraibacteriota</taxon>
    </lineage>
</organism>
<comment type="caution">
    <text evidence="3">The sequence shown here is derived from an EMBL/GenBank/DDBJ whole genome shotgun (WGS) entry which is preliminary data.</text>
</comment>
<evidence type="ECO:0000313" key="4">
    <source>
        <dbReference type="Proteomes" id="UP000178235"/>
    </source>
</evidence>
<protein>
    <submittedName>
        <fullName evidence="3">Uncharacterized protein</fullName>
    </submittedName>
</protein>
<name>A0A1F6VGN6_9BACT</name>
<proteinExistence type="predicted"/>
<dbReference type="Proteomes" id="UP000178235">
    <property type="component" value="Unassembled WGS sequence"/>
</dbReference>
<evidence type="ECO:0000313" key="3">
    <source>
        <dbReference type="EMBL" id="OGI68736.1"/>
    </source>
</evidence>
<dbReference type="EMBL" id="MFTS01000001">
    <property type="protein sequence ID" value="OGI68736.1"/>
    <property type="molecule type" value="Genomic_DNA"/>
</dbReference>
<dbReference type="AlphaFoldDB" id="A0A1F6VGN6"/>
<reference evidence="3 4" key="1">
    <citation type="journal article" date="2016" name="Nat. Commun.">
        <title>Thousands of microbial genomes shed light on interconnected biogeochemical processes in an aquifer system.</title>
        <authorList>
            <person name="Anantharaman K."/>
            <person name="Brown C.T."/>
            <person name="Hug L.A."/>
            <person name="Sharon I."/>
            <person name="Castelle C.J."/>
            <person name="Probst A.J."/>
            <person name="Thomas B.C."/>
            <person name="Singh A."/>
            <person name="Wilkins M.J."/>
            <person name="Karaoz U."/>
            <person name="Brodie E.L."/>
            <person name="Williams K.H."/>
            <person name="Hubbard S.S."/>
            <person name="Banfield J.F."/>
        </authorList>
    </citation>
    <scope>NUCLEOTIDE SEQUENCE [LARGE SCALE GENOMIC DNA]</scope>
</reference>
<feature type="region of interest" description="Disordered" evidence="2">
    <location>
        <begin position="1"/>
        <end position="26"/>
    </location>
</feature>
<accession>A0A1F6VGN6</accession>
<evidence type="ECO:0000256" key="2">
    <source>
        <dbReference type="SAM" id="MobiDB-lite"/>
    </source>
</evidence>
<keyword evidence="1" id="KW-0175">Coiled coil</keyword>